<organism evidence="2">
    <name type="scientific">Rhodnius prolixus</name>
    <name type="common">Triatomid bug</name>
    <dbReference type="NCBI Taxonomy" id="13249"/>
    <lineage>
        <taxon>Eukaryota</taxon>
        <taxon>Metazoa</taxon>
        <taxon>Ecdysozoa</taxon>
        <taxon>Arthropoda</taxon>
        <taxon>Hexapoda</taxon>
        <taxon>Insecta</taxon>
        <taxon>Pterygota</taxon>
        <taxon>Neoptera</taxon>
        <taxon>Paraneoptera</taxon>
        <taxon>Hemiptera</taxon>
        <taxon>Heteroptera</taxon>
        <taxon>Panheteroptera</taxon>
        <taxon>Cimicomorpha</taxon>
        <taxon>Reduviidae</taxon>
        <taxon>Triatominae</taxon>
        <taxon>Rhodnius</taxon>
    </lineage>
</organism>
<keyword evidence="1" id="KW-0732">Signal</keyword>
<name>U3MH07_RHOPR</name>
<proteinExistence type="evidence at transcript level"/>
<dbReference type="RefSeq" id="XP_073970269.1">
    <property type="nucleotide sequence ID" value="XM_074114168.1"/>
</dbReference>
<feature type="signal peptide" evidence="1">
    <location>
        <begin position="1"/>
        <end position="19"/>
    </location>
</feature>
<sequence length="422" mass="46020">MINMLSLTILAMAVAVTSAFPRGELGVEEGNLYPGLYRDQTMEDKEGRNLDTLDSLQNNRLNAARVKRNSPEIQKSNWSKRDGVIVEPIYGLRPDKKEGGTLDSLGGGHLIRNLKENEDNYEHEIKKEALKTKFHTDTSKAFLPNKLSNTNHFISKSLESVNGRSEIMDQHLLRNLVYGKGRRFKRDFLDGLGGGHLLRDNIDPFVDVHPVKGTSKIPYTGPISSDGDQQVSVNFSNGRHFVREFLDPLGGGHLIRGIDSIGGGHLLRGLDAKENGNLGKELTDGFRSGYSISGGPLVREFLDPLGGGHLIRGLDSKSGDHFKREFLDPLGGGHLIRGLDSIGGGHLVREFLDPLGGGHLIRGLDSKGGDHFKREFLDPLGGGHLIRGLDSIGGGHLVREFLDPLGGGHLIRGLDSEGDSHP</sequence>
<dbReference type="AlphaFoldDB" id="U3MH07"/>
<reference evidence="2" key="1">
    <citation type="submission" date="2013-05" db="EMBL/GenBank/DDBJ databases">
        <title>Characterization of orcokinin neuropeptides in the chagas disease vector Rhodnius prolixus, dynamic response during the feeding process.</title>
        <authorList>
            <person name="Wulff J.P."/>
            <person name="Sterkel M."/>
            <person name="Ons S."/>
        </authorList>
    </citation>
    <scope>NUCLEOTIDE SEQUENCE</scope>
</reference>
<feature type="chain" id="PRO_5004646660" evidence="1">
    <location>
        <begin position="20"/>
        <end position="422"/>
    </location>
</feature>
<protein>
    <submittedName>
        <fullName evidence="2">Orcokinin isoform C</fullName>
    </submittedName>
</protein>
<evidence type="ECO:0000256" key="1">
    <source>
        <dbReference type="SAM" id="SignalP"/>
    </source>
</evidence>
<dbReference type="GeneID" id="141447027"/>
<accession>U3MH07</accession>
<dbReference type="EMBL" id="KF179047">
    <property type="protein sequence ID" value="AGW15565.1"/>
    <property type="molecule type" value="mRNA"/>
</dbReference>
<evidence type="ECO:0000313" key="2">
    <source>
        <dbReference type="EMBL" id="AGW15565.1"/>
    </source>
</evidence>